<keyword evidence="6" id="KW-1185">Reference proteome</keyword>
<dbReference type="RefSeq" id="WP_376831579.1">
    <property type="nucleotide sequence ID" value="NZ_JBHLWR010000006.1"/>
</dbReference>
<feature type="transmembrane region" description="Helical" evidence="2">
    <location>
        <begin position="241"/>
        <end position="259"/>
    </location>
</feature>
<dbReference type="PANTHER" id="PTHR30373:SF2">
    <property type="entry name" value="UPF0603 PROTEIN YGCG"/>
    <property type="match status" value="1"/>
</dbReference>
<dbReference type="Pfam" id="PF04536">
    <property type="entry name" value="TPM_phosphatase"/>
    <property type="match status" value="1"/>
</dbReference>
<gene>
    <name evidence="5" type="ORF">ACFOEX_04240</name>
</gene>
<evidence type="ECO:0000313" key="5">
    <source>
        <dbReference type="EMBL" id="MFC3265576.1"/>
    </source>
</evidence>
<feature type="domain" description="TPM" evidence="4">
    <location>
        <begin position="94"/>
        <end position="217"/>
    </location>
</feature>
<dbReference type="Gene3D" id="3.10.310.50">
    <property type="match status" value="1"/>
</dbReference>
<evidence type="ECO:0000256" key="3">
    <source>
        <dbReference type="SAM" id="SignalP"/>
    </source>
</evidence>
<name>A0ABV7LDY3_9HYPH</name>
<keyword evidence="2" id="KW-1133">Transmembrane helix</keyword>
<protein>
    <submittedName>
        <fullName evidence="5">TPM domain-containing protein</fullName>
    </submittedName>
</protein>
<sequence length="321" mass="32571">MFLAHGLKRLTELASPRRLAAMLALALALVMAAPALPGAAPALAQGAPSQGGRQGEAASQPRPPAPEAPPRPQAAGPAADSPREPRFPALTGRVVDAAGVLDAATRARLAEKLAAYEAQTGDQVVVVTAPGLDGLTIEEYANRLFRRWGLGEKDRNNGVLLLVAPRERKVRIEVGYGVEGGLTDALASVIINQAILPKFRAGDFSGGVEAGADAIVDVLKGDAETWSRRARPRGGGDGPPSLAAVLFYVVLLLIFIRIMSRMAGGGGGRGMHRRRSGRWGPVVIPPVGGGWGGGFGGGFGGGGGFSGGGGSSGGGGASGSW</sequence>
<dbReference type="InterPro" id="IPR007621">
    <property type="entry name" value="TPM_dom"/>
</dbReference>
<proteinExistence type="predicted"/>
<keyword evidence="3" id="KW-0732">Signal</keyword>
<keyword evidence="2" id="KW-0472">Membrane</keyword>
<dbReference type="PANTHER" id="PTHR30373">
    <property type="entry name" value="UPF0603 PROTEIN YGCG"/>
    <property type="match status" value="1"/>
</dbReference>
<feature type="compositionally biased region" description="Low complexity" evidence="1">
    <location>
        <begin position="42"/>
        <end position="60"/>
    </location>
</feature>
<feature type="signal peptide" evidence="3">
    <location>
        <begin position="1"/>
        <end position="44"/>
    </location>
</feature>
<reference evidence="6" key="1">
    <citation type="journal article" date="2019" name="Int. J. Syst. Evol. Microbiol.">
        <title>The Global Catalogue of Microorganisms (GCM) 10K type strain sequencing project: providing services to taxonomists for standard genome sequencing and annotation.</title>
        <authorList>
            <consortium name="The Broad Institute Genomics Platform"/>
            <consortium name="The Broad Institute Genome Sequencing Center for Infectious Disease"/>
            <person name="Wu L."/>
            <person name="Ma J."/>
        </authorList>
    </citation>
    <scope>NUCLEOTIDE SEQUENCE [LARGE SCALE GENOMIC DNA]</scope>
    <source>
        <strain evidence="6">CCM 7941</strain>
    </source>
</reference>
<organism evidence="5 6">
    <name type="scientific">Camelimonas abortus</name>
    <dbReference type="NCBI Taxonomy" id="1017184"/>
    <lineage>
        <taxon>Bacteria</taxon>
        <taxon>Pseudomonadati</taxon>
        <taxon>Pseudomonadota</taxon>
        <taxon>Alphaproteobacteria</taxon>
        <taxon>Hyphomicrobiales</taxon>
        <taxon>Chelatococcaceae</taxon>
        <taxon>Camelimonas</taxon>
    </lineage>
</organism>
<dbReference type="Proteomes" id="UP001595536">
    <property type="component" value="Unassembled WGS sequence"/>
</dbReference>
<feature type="compositionally biased region" description="Pro residues" evidence="1">
    <location>
        <begin position="61"/>
        <end position="72"/>
    </location>
</feature>
<comment type="caution">
    <text evidence="5">The sequence shown here is derived from an EMBL/GenBank/DDBJ whole genome shotgun (WGS) entry which is preliminary data.</text>
</comment>
<evidence type="ECO:0000259" key="4">
    <source>
        <dbReference type="Pfam" id="PF04536"/>
    </source>
</evidence>
<feature type="chain" id="PRO_5046437896" evidence="3">
    <location>
        <begin position="45"/>
        <end position="321"/>
    </location>
</feature>
<evidence type="ECO:0000256" key="2">
    <source>
        <dbReference type="SAM" id="Phobius"/>
    </source>
</evidence>
<dbReference type="EMBL" id="JBHRUV010000017">
    <property type="protein sequence ID" value="MFC3265576.1"/>
    <property type="molecule type" value="Genomic_DNA"/>
</dbReference>
<evidence type="ECO:0000313" key="6">
    <source>
        <dbReference type="Proteomes" id="UP001595536"/>
    </source>
</evidence>
<keyword evidence="2" id="KW-0812">Transmembrane</keyword>
<evidence type="ECO:0000256" key="1">
    <source>
        <dbReference type="SAM" id="MobiDB-lite"/>
    </source>
</evidence>
<feature type="region of interest" description="Disordered" evidence="1">
    <location>
        <begin position="42"/>
        <end position="87"/>
    </location>
</feature>
<accession>A0ABV7LDY3</accession>